<dbReference type="EMBL" id="LCAN01000004">
    <property type="protein sequence ID" value="KKR94709.1"/>
    <property type="molecule type" value="Genomic_DNA"/>
</dbReference>
<feature type="transmembrane region" description="Helical" evidence="1">
    <location>
        <begin position="42"/>
        <end position="60"/>
    </location>
</feature>
<comment type="caution">
    <text evidence="2">The sequence shown here is derived from an EMBL/GenBank/DDBJ whole genome shotgun (WGS) entry which is preliminary data.</text>
</comment>
<feature type="transmembrane region" description="Helical" evidence="1">
    <location>
        <begin position="130"/>
        <end position="155"/>
    </location>
</feature>
<evidence type="ECO:0000256" key="1">
    <source>
        <dbReference type="SAM" id="Phobius"/>
    </source>
</evidence>
<accession>A0A0G0V1C0</accession>
<dbReference type="Proteomes" id="UP000034961">
    <property type="component" value="Unassembled WGS sequence"/>
</dbReference>
<dbReference type="AlphaFoldDB" id="A0A0G0V1C0"/>
<evidence type="ECO:0000313" key="2">
    <source>
        <dbReference type="EMBL" id="KKR94709.1"/>
    </source>
</evidence>
<keyword evidence="1" id="KW-0472">Membrane</keyword>
<reference evidence="2 3" key="1">
    <citation type="journal article" date="2015" name="Nature">
        <title>rRNA introns, odd ribosomes, and small enigmatic genomes across a large radiation of phyla.</title>
        <authorList>
            <person name="Brown C.T."/>
            <person name="Hug L.A."/>
            <person name="Thomas B.C."/>
            <person name="Sharon I."/>
            <person name="Castelle C.J."/>
            <person name="Singh A."/>
            <person name="Wilkins M.J."/>
            <person name="Williams K.H."/>
            <person name="Banfield J.F."/>
        </authorList>
    </citation>
    <scope>NUCLEOTIDE SEQUENCE [LARGE SCALE GENOMIC DNA]</scope>
</reference>
<feature type="transmembrane region" description="Helical" evidence="1">
    <location>
        <begin position="106"/>
        <end position="124"/>
    </location>
</feature>
<keyword evidence="1" id="KW-0812">Transmembrane</keyword>
<keyword evidence="1" id="KW-1133">Transmembrane helix</keyword>
<sequence length="171" mass="19803">MYYSRSNVNTVFFWIAWFLISAWVLRTFYFSFDKKKIDRLKLTSFGIDLSALILFFFPWLPLTMGAWSAWQLILRGDLLLLFLLLLVVSAGALFLTNEHTLLKLGASLHIAASIFFFVPVIRLMPDTVTITWHSVAPIVVSLLLLTGNVFVLMLWHQLQLKEKGKRSHKRK</sequence>
<organism evidence="2 3">
    <name type="scientific">Candidatus Roizmanbacteria bacterium GW2011_GWA1_41_13</name>
    <dbReference type="NCBI Taxonomy" id="1618474"/>
    <lineage>
        <taxon>Bacteria</taxon>
        <taxon>Candidatus Roizmaniibacteriota</taxon>
    </lineage>
</organism>
<evidence type="ECO:0000313" key="3">
    <source>
        <dbReference type="Proteomes" id="UP000034961"/>
    </source>
</evidence>
<proteinExistence type="predicted"/>
<feature type="transmembrane region" description="Helical" evidence="1">
    <location>
        <begin position="12"/>
        <end position="30"/>
    </location>
</feature>
<feature type="transmembrane region" description="Helical" evidence="1">
    <location>
        <begin position="72"/>
        <end position="94"/>
    </location>
</feature>
<name>A0A0G0V1C0_9BACT</name>
<gene>
    <name evidence="2" type="ORF">UU41_C0004G0009</name>
</gene>
<protein>
    <submittedName>
        <fullName evidence="2">Uncharacterized protein</fullName>
    </submittedName>
</protein>